<comment type="catalytic activity">
    <reaction evidence="15">
        <text>N-(9Z-octadecenoyl)-L-asparagine + H2O = L-asparagine + (9Z)-octadecenoate</text>
        <dbReference type="Rhea" id="RHEA:64136"/>
        <dbReference type="ChEBI" id="CHEBI:15377"/>
        <dbReference type="ChEBI" id="CHEBI:30823"/>
        <dbReference type="ChEBI" id="CHEBI:58048"/>
        <dbReference type="ChEBI" id="CHEBI:149730"/>
    </reaction>
    <physiologicalReaction direction="left-to-right" evidence="15">
        <dbReference type="Rhea" id="RHEA:64137"/>
    </physiologicalReaction>
</comment>
<evidence type="ECO:0000256" key="17">
    <source>
        <dbReference type="ARBA" id="ARBA00048579"/>
    </source>
</evidence>
<comment type="catalytic activity">
    <reaction evidence="11">
        <text>N-(9Z-octadecenoyl)-L-tyrosine + H2O = L-tyrosine + (9Z)-octadecenoate</text>
        <dbReference type="Rhea" id="RHEA:64184"/>
        <dbReference type="ChEBI" id="CHEBI:15377"/>
        <dbReference type="ChEBI" id="CHEBI:30823"/>
        <dbReference type="ChEBI" id="CHEBI:58315"/>
        <dbReference type="ChEBI" id="CHEBI:149734"/>
    </reaction>
    <physiologicalReaction direction="left-to-right" evidence="11">
        <dbReference type="Rhea" id="RHEA:64185"/>
    </physiologicalReaction>
</comment>
<comment type="catalytic activity">
    <reaction evidence="8">
        <text>(9Z)-octadecenoate + glycine = N-(9Z-octadecenoyl)glycine + H2O</text>
        <dbReference type="Rhea" id="RHEA:51316"/>
        <dbReference type="ChEBI" id="CHEBI:15377"/>
        <dbReference type="ChEBI" id="CHEBI:30823"/>
        <dbReference type="ChEBI" id="CHEBI:57305"/>
        <dbReference type="ChEBI" id="CHEBI:133992"/>
    </reaction>
    <physiologicalReaction direction="right-to-left" evidence="8">
        <dbReference type="Rhea" id="RHEA:51318"/>
    </physiologicalReaction>
</comment>
<dbReference type="Pfam" id="PF01546">
    <property type="entry name" value="Peptidase_M20"/>
    <property type="match status" value="1"/>
</dbReference>
<dbReference type="GO" id="GO:0008233">
    <property type="term" value="F:peptidase activity"/>
    <property type="evidence" value="ECO:0007669"/>
    <property type="project" value="UniProtKB-KW"/>
</dbReference>
<evidence type="ECO:0000313" key="27">
    <source>
        <dbReference type="EMBL" id="KAJ7379446.1"/>
    </source>
</evidence>
<comment type="catalytic activity">
    <reaction evidence="12">
        <text>(5Z,8Z,11Z,14Z)-eicosatetraenoate + L-phenylalanine = N-(5Z,8Z,11Z,14Z-eicosatetraenoyl)-L-phenylalanine + H2O</text>
        <dbReference type="Rhea" id="RHEA:51312"/>
        <dbReference type="ChEBI" id="CHEBI:15377"/>
        <dbReference type="ChEBI" id="CHEBI:32395"/>
        <dbReference type="ChEBI" id="CHEBI:58095"/>
        <dbReference type="ChEBI" id="CHEBI:134022"/>
    </reaction>
    <physiologicalReaction direction="left-to-right" evidence="12">
        <dbReference type="Rhea" id="RHEA:51313"/>
    </physiologicalReaction>
    <physiologicalReaction direction="right-to-left" evidence="12">
        <dbReference type="Rhea" id="RHEA:51314"/>
    </physiologicalReaction>
</comment>
<dbReference type="GO" id="GO:0006508">
    <property type="term" value="P:proteolysis"/>
    <property type="evidence" value="ECO:0007669"/>
    <property type="project" value="UniProtKB-KW"/>
</dbReference>
<comment type="catalytic activity">
    <reaction evidence="18">
        <text>N-(9Z-octadecenoyl)-L-serine + H2O = L-serine + (9Z)-octadecenoate</text>
        <dbReference type="Rhea" id="RHEA:51352"/>
        <dbReference type="ChEBI" id="CHEBI:15377"/>
        <dbReference type="ChEBI" id="CHEBI:30823"/>
        <dbReference type="ChEBI" id="CHEBI:33384"/>
        <dbReference type="ChEBI" id="CHEBI:134031"/>
    </reaction>
    <physiologicalReaction direction="left-to-right" evidence="18">
        <dbReference type="Rhea" id="RHEA:51353"/>
    </physiologicalReaction>
</comment>
<comment type="catalytic activity">
    <reaction evidence="16">
        <text>N-(5Z,8Z,11Z,14Z)-eicosatetraenoyl-glycine + H2O = (5Z,8Z,11Z,14Z)-eicosatetraenoate + glycine</text>
        <dbReference type="Rhea" id="RHEA:64108"/>
        <dbReference type="ChEBI" id="CHEBI:15377"/>
        <dbReference type="ChEBI" id="CHEBI:32395"/>
        <dbReference type="ChEBI" id="CHEBI:57305"/>
        <dbReference type="ChEBI" id="CHEBI:59002"/>
    </reaction>
    <physiologicalReaction direction="left-to-right" evidence="16">
        <dbReference type="Rhea" id="RHEA:64109"/>
    </physiologicalReaction>
    <physiologicalReaction direction="right-to-left" evidence="16">
        <dbReference type="Rhea" id="RHEA:64110"/>
    </physiologicalReaction>
</comment>
<evidence type="ECO:0000256" key="3">
    <source>
        <dbReference type="ARBA" id="ARBA00022670"/>
    </source>
</evidence>
<comment type="catalytic activity">
    <reaction evidence="13">
        <text>N-hexadecanoyl-L-phenylalanine + H2O = hexadecanoate + L-phenylalanine</text>
        <dbReference type="Rhea" id="RHEA:64124"/>
        <dbReference type="ChEBI" id="CHEBI:7896"/>
        <dbReference type="ChEBI" id="CHEBI:15377"/>
        <dbReference type="ChEBI" id="CHEBI:58095"/>
        <dbReference type="ChEBI" id="CHEBI:149699"/>
    </reaction>
    <physiologicalReaction direction="left-to-right" evidence="13">
        <dbReference type="Rhea" id="RHEA:64125"/>
    </physiologicalReaction>
</comment>
<comment type="catalytic activity">
    <reaction evidence="19">
        <text>N-(9Z-octadecenoyl)-L-glutamine + H2O = L-glutamine + (9Z)-octadecenoate</text>
        <dbReference type="Rhea" id="RHEA:51356"/>
        <dbReference type="ChEBI" id="CHEBI:15377"/>
        <dbReference type="ChEBI" id="CHEBI:30823"/>
        <dbReference type="ChEBI" id="CHEBI:58359"/>
        <dbReference type="ChEBI" id="CHEBI:134033"/>
    </reaction>
    <physiologicalReaction direction="left-to-right" evidence="19">
        <dbReference type="Rhea" id="RHEA:51357"/>
    </physiologicalReaction>
</comment>
<accession>A0A9W9ZDD3</accession>
<evidence type="ECO:0000256" key="16">
    <source>
        <dbReference type="ARBA" id="ARBA00048402"/>
    </source>
</evidence>
<dbReference type="InterPro" id="IPR002933">
    <property type="entry name" value="Peptidase_M20"/>
</dbReference>
<comment type="catalytic activity">
    <reaction evidence="10">
        <text>N-octadecanoyl-L-phenylalanine + H2O = octadecanoate + L-phenylalanine</text>
        <dbReference type="Rhea" id="RHEA:64128"/>
        <dbReference type="ChEBI" id="CHEBI:15377"/>
        <dbReference type="ChEBI" id="CHEBI:25629"/>
        <dbReference type="ChEBI" id="CHEBI:58095"/>
        <dbReference type="ChEBI" id="CHEBI:149700"/>
    </reaction>
    <physiologicalReaction direction="left-to-right" evidence="10">
        <dbReference type="Rhea" id="RHEA:64129"/>
    </physiologicalReaction>
</comment>
<keyword evidence="28" id="KW-1185">Reference proteome</keyword>
<evidence type="ECO:0000256" key="24">
    <source>
        <dbReference type="ARBA" id="ARBA00049100"/>
    </source>
</evidence>
<evidence type="ECO:0000256" key="8">
    <source>
        <dbReference type="ARBA" id="ARBA00047450"/>
    </source>
</evidence>
<dbReference type="GO" id="GO:0006520">
    <property type="term" value="P:amino acid metabolic process"/>
    <property type="evidence" value="ECO:0007669"/>
    <property type="project" value="TreeGrafter"/>
</dbReference>
<comment type="catalytic activity">
    <reaction evidence="22">
        <text>an N-acyl-aromatic L-alpha-amino acid + H2O = an aromatic L-alpha-amino acid + a carboxylate</text>
        <dbReference type="Rhea" id="RHEA:54184"/>
        <dbReference type="ChEBI" id="CHEBI:15377"/>
        <dbReference type="ChEBI" id="CHEBI:29067"/>
        <dbReference type="ChEBI" id="CHEBI:84824"/>
        <dbReference type="ChEBI" id="CHEBI:138093"/>
        <dbReference type="EC" id="3.5.1.114"/>
    </reaction>
    <physiologicalReaction direction="left-to-right" evidence="22">
        <dbReference type="Rhea" id="RHEA:54185"/>
    </physiologicalReaction>
    <physiologicalReaction direction="right-to-left" evidence="22">
        <dbReference type="Rhea" id="RHEA:54186"/>
    </physiologicalReaction>
</comment>
<keyword evidence="26" id="KW-0812">Transmembrane</keyword>
<dbReference type="FunFam" id="3.40.630.10:FF:000027">
    <property type="entry name" value="N-fatty-acyl-amino acid synthase/hydrolase PM20D1"/>
    <property type="match status" value="1"/>
</dbReference>
<evidence type="ECO:0000256" key="5">
    <source>
        <dbReference type="ARBA" id="ARBA00022801"/>
    </source>
</evidence>
<dbReference type="GO" id="GO:0046872">
    <property type="term" value="F:metal ion binding"/>
    <property type="evidence" value="ECO:0007669"/>
    <property type="project" value="UniProtKB-KW"/>
</dbReference>
<comment type="catalytic activity">
    <reaction evidence="14">
        <text>N-(9Z-octadecenoyl)-L-methionine + H2O = (9Z)-octadecenoate + L-methionine</text>
        <dbReference type="Rhea" id="RHEA:64144"/>
        <dbReference type="ChEBI" id="CHEBI:15377"/>
        <dbReference type="ChEBI" id="CHEBI:30823"/>
        <dbReference type="ChEBI" id="CHEBI:57844"/>
        <dbReference type="ChEBI" id="CHEBI:149732"/>
    </reaction>
    <physiologicalReaction direction="left-to-right" evidence="14">
        <dbReference type="Rhea" id="RHEA:64145"/>
    </physiologicalReaction>
</comment>
<evidence type="ECO:0008006" key="29">
    <source>
        <dbReference type="Google" id="ProtNLM"/>
    </source>
</evidence>
<comment type="catalytic activity">
    <reaction evidence="23">
        <text>L-phenylalanine + (9Z)-octadecenoate = N-(9Z-octadecenoyl)-L-phenylalanine + H2O</text>
        <dbReference type="Rhea" id="RHEA:51300"/>
        <dbReference type="ChEBI" id="CHEBI:15377"/>
        <dbReference type="ChEBI" id="CHEBI:30823"/>
        <dbReference type="ChEBI" id="CHEBI:58095"/>
        <dbReference type="ChEBI" id="CHEBI:134020"/>
    </reaction>
    <physiologicalReaction direction="left-to-right" evidence="23">
        <dbReference type="Rhea" id="RHEA:51301"/>
    </physiologicalReaction>
    <physiologicalReaction direction="right-to-left" evidence="23">
        <dbReference type="Rhea" id="RHEA:51302"/>
    </physiologicalReaction>
</comment>
<dbReference type="GO" id="GO:0043605">
    <property type="term" value="P:amide catabolic process"/>
    <property type="evidence" value="ECO:0007669"/>
    <property type="project" value="TreeGrafter"/>
</dbReference>
<evidence type="ECO:0000256" key="19">
    <source>
        <dbReference type="ARBA" id="ARBA00048729"/>
    </source>
</evidence>
<evidence type="ECO:0000256" key="4">
    <source>
        <dbReference type="ARBA" id="ARBA00022723"/>
    </source>
</evidence>
<evidence type="ECO:0000256" key="20">
    <source>
        <dbReference type="ARBA" id="ARBA00048822"/>
    </source>
</evidence>
<protein>
    <recommendedName>
        <fullName evidence="29">Peptidase M20 dimerisation domain-containing protein</fullName>
    </recommendedName>
</protein>
<dbReference type="PANTHER" id="PTHR45962:SF1">
    <property type="entry name" value="N-FATTY-ACYL-AMINO ACID SYNTHASE_HYDROLASE PM20D1"/>
    <property type="match status" value="1"/>
</dbReference>
<dbReference type="EMBL" id="MU826358">
    <property type="protein sequence ID" value="KAJ7379446.1"/>
    <property type="molecule type" value="Genomic_DNA"/>
</dbReference>
<dbReference type="Gene3D" id="3.40.630.10">
    <property type="entry name" value="Zn peptidases"/>
    <property type="match status" value="1"/>
</dbReference>
<organism evidence="27 28">
    <name type="scientific">Desmophyllum pertusum</name>
    <dbReference type="NCBI Taxonomy" id="174260"/>
    <lineage>
        <taxon>Eukaryota</taxon>
        <taxon>Metazoa</taxon>
        <taxon>Cnidaria</taxon>
        <taxon>Anthozoa</taxon>
        <taxon>Hexacorallia</taxon>
        <taxon>Scleractinia</taxon>
        <taxon>Caryophylliina</taxon>
        <taxon>Caryophylliidae</taxon>
        <taxon>Desmophyllum</taxon>
    </lineage>
</organism>
<sequence length="377" mass="42197">MAGLRRLSYFLLTGFATVVLIIIARTVMLSYQQTAAAPCKPSDLDYIHADDAVRKRFQTAITFETVSYDIGNYNREELYKFLQFILKEFSDVFSHPLVEYKVIANYSLLVSIKGSDTSLKPYLIASHFDVVPATNESWEVPPFEGRVQDGYFWGRGTLDVKNGVMGSLEALQFLLKQGHQPQRSFFLAFGHDEEVQGIDGAQQIAAYLKSQGVQLEFLIDEGTVIVKDAIPGMRIPFALIGVAEKGFIMVELSVHTSAGHSSMPPKETCIGIMSNAVAKLEACPMPVVFDSSGPVREMFESFAPQVPVYLRVIMANLWLFSPIFIRILEMKPSTNASFELQPLSLSSTRAKRQTSSLPRRGLQLTIEYTPVIRLKRF</sequence>
<comment type="function">
    <text evidence="7">Secreted enzyme that regulates the endogenous N-fatty acyl amino acid (NAAs) tissue and circulating levels by functioning as a bidirectional NAA synthase/hydrolase. It condenses free fatty acids and free amino acids to generate NAAs and bidirectionally catalyzes the reverse hydrolysis reaction. Some of these NAAs stimulate oxidative metabolism via mitochondrial uncoupling, increasing energy expenditure in a UPC1-independent manner. Thereby, this secreted protein may indirectly regulate whole body energy expenditure. PM20D1 circulates in tight association with both low- and high-density (LDL and HDL,respectively) lipoprotein particles.</text>
</comment>
<keyword evidence="6" id="KW-0862">Zinc</keyword>
<evidence type="ECO:0000256" key="10">
    <source>
        <dbReference type="ARBA" id="ARBA00047723"/>
    </source>
</evidence>
<keyword evidence="26" id="KW-0472">Membrane</keyword>
<evidence type="ECO:0000256" key="25">
    <source>
        <dbReference type="ARBA" id="ARBA00049457"/>
    </source>
</evidence>
<comment type="catalytic activity">
    <reaction evidence="24">
        <text>N-(5Z,8Z,11Z,14Z-eicosatetraenoyl)-L-serine + H2O = (5Z,8Z,11Z,14Z)-eicosatetraenoate + L-serine</text>
        <dbReference type="Rhea" id="RHEA:64116"/>
        <dbReference type="ChEBI" id="CHEBI:15377"/>
        <dbReference type="ChEBI" id="CHEBI:32395"/>
        <dbReference type="ChEBI" id="CHEBI:33384"/>
        <dbReference type="ChEBI" id="CHEBI:149697"/>
    </reaction>
    <physiologicalReaction direction="left-to-right" evidence="24">
        <dbReference type="Rhea" id="RHEA:64117"/>
    </physiologicalReaction>
    <physiologicalReaction direction="right-to-left" evidence="24">
        <dbReference type="Rhea" id="RHEA:64118"/>
    </physiologicalReaction>
</comment>
<dbReference type="GO" id="GO:0004046">
    <property type="term" value="F:aminoacylase activity"/>
    <property type="evidence" value="ECO:0007669"/>
    <property type="project" value="UniProtKB-EC"/>
</dbReference>
<keyword evidence="4" id="KW-0479">Metal-binding</keyword>
<evidence type="ECO:0000256" key="22">
    <source>
        <dbReference type="ARBA" id="ARBA00048840"/>
    </source>
</evidence>
<dbReference type="Proteomes" id="UP001163046">
    <property type="component" value="Unassembled WGS sequence"/>
</dbReference>
<evidence type="ECO:0000313" key="28">
    <source>
        <dbReference type="Proteomes" id="UP001163046"/>
    </source>
</evidence>
<dbReference type="AlphaFoldDB" id="A0A9W9ZDD3"/>
<evidence type="ECO:0000256" key="15">
    <source>
        <dbReference type="ARBA" id="ARBA00048380"/>
    </source>
</evidence>
<proteinExistence type="inferred from homology"/>
<evidence type="ECO:0000256" key="13">
    <source>
        <dbReference type="ARBA" id="ARBA00047879"/>
    </source>
</evidence>
<name>A0A9W9ZDD3_9CNID</name>
<evidence type="ECO:0000256" key="18">
    <source>
        <dbReference type="ARBA" id="ARBA00048597"/>
    </source>
</evidence>
<keyword evidence="26" id="KW-1133">Transmembrane helix</keyword>
<evidence type="ECO:0000256" key="2">
    <source>
        <dbReference type="ARBA" id="ARBA00006247"/>
    </source>
</evidence>
<evidence type="ECO:0000256" key="23">
    <source>
        <dbReference type="ARBA" id="ARBA00048879"/>
    </source>
</evidence>
<comment type="caution">
    <text evidence="27">The sequence shown here is derived from an EMBL/GenBank/DDBJ whole genome shotgun (WGS) entry which is preliminary data.</text>
</comment>
<comment type="catalytic activity">
    <reaction evidence="17">
        <text>an N-acyl-L-amino acid + H2O = an L-alpha-amino acid + a carboxylate</text>
        <dbReference type="Rhea" id="RHEA:15565"/>
        <dbReference type="ChEBI" id="CHEBI:15377"/>
        <dbReference type="ChEBI" id="CHEBI:29067"/>
        <dbReference type="ChEBI" id="CHEBI:59869"/>
        <dbReference type="ChEBI" id="CHEBI:59874"/>
        <dbReference type="EC" id="3.5.1.14"/>
    </reaction>
    <physiologicalReaction direction="left-to-right" evidence="17">
        <dbReference type="Rhea" id="RHEA:15566"/>
    </physiologicalReaction>
    <physiologicalReaction direction="right-to-left" evidence="17">
        <dbReference type="Rhea" id="RHEA:15567"/>
    </physiologicalReaction>
</comment>
<comment type="catalytic activity">
    <reaction evidence="20">
        <text>N-(9Z-octadecenoyl)-L-tryptophan + H2O = L-tryptophan + (9Z)-octadecenoate</text>
        <dbReference type="Rhea" id="RHEA:64176"/>
        <dbReference type="ChEBI" id="CHEBI:15377"/>
        <dbReference type="ChEBI" id="CHEBI:30823"/>
        <dbReference type="ChEBI" id="CHEBI:57912"/>
        <dbReference type="ChEBI" id="CHEBI:149733"/>
    </reaction>
    <physiologicalReaction direction="left-to-right" evidence="20">
        <dbReference type="Rhea" id="RHEA:64177"/>
    </physiologicalReaction>
</comment>
<evidence type="ECO:0000256" key="11">
    <source>
        <dbReference type="ARBA" id="ARBA00047866"/>
    </source>
</evidence>
<dbReference type="GO" id="GO:0043604">
    <property type="term" value="P:amide biosynthetic process"/>
    <property type="evidence" value="ECO:0007669"/>
    <property type="project" value="TreeGrafter"/>
</dbReference>
<evidence type="ECO:0000256" key="21">
    <source>
        <dbReference type="ARBA" id="ARBA00048827"/>
    </source>
</evidence>
<comment type="catalytic activity">
    <reaction evidence="9">
        <text>N-(4Z,7Z,10Z,13Z,16Z,19Z-docosahexaenoyl)-L-phenylalanine + H2O = (4Z,7Z,10Z,13Z,16Z,19Z)-docosahexaenoate + L-phenylalanine</text>
        <dbReference type="Rhea" id="RHEA:64132"/>
        <dbReference type="ChEBI" id="CHEBI:15377"/>
        <dbReference type="ChEBI" id="CHEBI:58095"/>
        <dbReference type="ChEBI" id="CHEBI:77016"/>
        <dbReference type="ChEBI" id="CHEBI:149701"/>
    </reaction>
    <physiologicalReaction direction="left-to-right" evidence="9">
        <dbReference type="Rhea" id="RHEA:64133"/>
    </physiologicalReaction>
</comment>
<dbReference type="OrthoDB" id="3064516at2759"/>
<evidence type="ECO:0000256" key="1">
    <source>
        <dbReference type="ARBA" id="ARBA00004872"/>
    </source>
</evidence>
<dbReference type="SUPFAM" id="SSF53187">
    <property type="entry name" value="Zn-dependent exopeptidases"/>
    <property type="match status" value="1"/>
</dbReference>
<evidence type="ECO:0000256" key="12">
    <source>
        <dbReference type="ARBA" id="ARBA00047874"/>
    </source>
</evidence>
<gene>
    <name evidence="27" type="ORF">OS493_016687</name>
</gene>
<evidence type="ECO:0000256" key="6">
    <source>
        <dbReference type="ARBA" id="ARBA00022833"/>
    </source>
</evidence>
<evidence type="ECO:0000256" key="14">
    <source>
        <dbReference type="ARBA" id="ARBA00048145"/>
    </source>
</evidence>
<dbReference type="PANTHER" id="PTHR45962">
    <property type="entry name" value="N-FATTY-ACYL-AMINO ACID SYNTHASE/HYDROLASE PM20D1"/>
    <property type="match status" value="1"/>
</dbReference>
<evidence type="ECO:0000256" key="7">
    <source>
        <dbReference type="ARBA" id="ARBA00046147"/>
    </source>
</evidence>
<evidence type="ECO:0000256" key="26">
    <source>
        <dbReference type="SAM" id="Phobius"/>
    </source>
</evidence>
<feature type="transmembrane region" description="Helical" evidence="26">
    <location>
        <begin position="7"/>
        <end position="31"/>
    </location>
</feature>
<comment type="similarity">
    <text evidence="2">Belongs to the peptidase M20A family.</text>
</comment>
<reference evidence="27" key="1">
    <citation type="submission" date="2023-01" db="EMBL/GenBank/DDBJ databases">
        <title>Genome assembly of the deep-sea coral Lophelia pertusa.</title>
        <authorList>
            <person name="Herrera S."/>
            <person name="Cordes E."/>
        </authorList>
    </citation>
    <scope>NUCLEOTIDE SEQUENCE</scope>
    <source>
        <strain evidence="27">USNM1676648</strain>
        <tissue evidence="27">Polyp</tissue>
    </source>
</reference>
<dbReference type="InterPro" id="IPR047177">
    <property type="entry name" value="Pept_M20A"/>
</dbReference>
<evidence type="ECO:0000256" key="9">
    <source>
        <dbReference type="ARBA" id="ARBA00047567"/>
    </source>
</evidence>
<comment type="pathway">
    <text evidence="1">Lipid metabolism; fatty acid metabolism.</text>
</comment>
<keyword evidence="3" id="KW-0645">Protease</keyword>
<comment type="catalytic activity">
    <reaction evidence="21">
        <text>N-(9Z-octadecenoyl)-L-leucine + H2O = L-leucine + (9Z)-octadecenoate</text>
        <dbReference type="Rhea" id="RHEA:51360"/>
        <dbReference type="ChEBI" id="CHEBI:15377"/>
        <dbReference type="ChEBI" id="CHEBI:30823"/>
        <dbReference type="ChEBI" id="CHEBI:57427"/>
        <dbReference type="ChEBI" id="CHEBI:134035"/>
    </reaction>
    <physiologicalReaction direction="left-to-right" evidence="21">
        <dbReference type="Rhea" id="RHEA:51361"/>
    </physiologicalReaction>
    <physiologicalReaction direction="right-to-left" evidence="21">
        <dbReference type="Rhea" id="RHEA:51362"/>
    </physiologicalReaction>
</comment>
<keyword evidence="5" id="KW-0378">Hydrolase</keyword>
<comment type="catalytic activity">
    <reaction evidence="25">
        <text>N-(9Z-octadecenoyl)-L-lysine + H2O = L-lysine + (9Z)-octadecenoate</text>
        <dbReference type="Rhea" id="RHEA:64192"/>
        <dbReference type="ChEBI" id="CHEBI:15377"/>
        <dbReference type="ChEBI" id="CHEBI:30823"/>
        <dbReference type="ChEBI" id="CHEBI:32551"/>
        <dbReference type="ChEBI" id="CHEBI:149731"/>
    </reaction>
    <physiologicalReaction direction="left-to-right" evidence="25">
        <dbReference type="Rhea" id="RHEA:64193"/>
    </physiologicalReaction>
</comment>